<proteinExistence type="predicted"/>
<evidence type="ECO:0000313" key="1">
    <source>
        <dbReference type="EMBL" id="RNA44336.1"/>
    </source>
</evidence>
<dbReference type="AlphaFoldDB" id="A0A3M7T8H5"/>
<reference evidence="1 2" key="1">
    <citation type="journal article" date="2018" name="Sci. Rep.">
        <title>Genomic signatures of local adaptation to the degree of environmental predictability in rotifers.</title>
        <authorList>
            <person name="Franch-Gras L."/>
            <person name="Hahn C."/>
            <person name="Garcia-Roger E.M."/>
            <person name="Carmona M.J."/>
            <person name="Serra M."/>
            <person name="Gomez A."/>
        </authorList>
    </citation>
    <scope>NUCLEOTIDE SEQUENCE [LARGE SCALE GENOMIC DNA]</scope>
    <source>
        <strain evidence="1">HYR1</strain>
    </source>
</reference>
<sequence length="68" mass="8203">MKLICCLVNRLVNLNNIKKMSGFRRQVKINISLRQFRTIKEYIFILINWSYGVSKTKSKVSTYKKLWF</sequence>
<organism evidence="1 2">
    <name type="scientific">Brachionus plicatilis</name>
    <name type="common">Marine rotifer</name>
    <name type="synonym">Brachionus muelleri</name>
    <dbReference type="NCBI Taxonomy" id="10195"/>
    <lineage>
        <taxon>Eukaryota</taxon>
        <taxon>Metazoa</taxon>
        <taxon>Spiralia</taxon>
        <taxon>Gnathifera</taxon>
        <taxon>Rotifera</taxon>
        <taxon>Eurotatoria</taxon>
        <taxon>Monogononta</taxon>
        <taxon>Pseudotrocha</taxon>
        <taxon>Ploima</taxon>
        <taxon>Brachionidae</taxon>
        <taxon>Brachionus</taxon>
    </lineage>
</organism>
<accession>A0A3M7T8H5</accession>
<evidence type="ECO:0000313" key="2">
    <source>
        <dbReference type="Proteomes" id="UP000276133"/>
    </source>
</evidence>
<dbReference type="EMBL" id="REGN01000120">
    <property type="protein sequence ID" value="RNA44336.1"/>
    <property type="molecule type" value="Genomic_DNA"/>
</dbReference>
<comment type="caution">
    <text evidence="1">The sequence shown here is derived from an EMBL/GenBank/DDBJ whole genome shotgun (WGS) entry which is preliminary data.</text>
</comment>
<protein>
    <submittedName>
        <fullName evidence="1">Uncharacterized protein</fullName>
    </submittedName>
</protein>
<name>A0A3M7T8H5_BRAPC</name>
<dbReference type="Proteomes" id="UP000276133">
    <property type="component" value="Unassembled WGS sequence"/>
</dbReference>
<keyword evidence="2" id="KW-1185">Reference proteome</keyword>
<gene>
    <name evidence="1" type="ORF">BpHYR1_026889</name>
</gene>